<keyword evidence="3" id="KW-1185">Reference proteome</keyword>
<feature type="compositionally biased region" description="Low complexity" evidence="1">
    <location>
        <begin position="8"/>
        <end position="18"/>
    </location>
</feature>
<feature type="region of interest" description="Disordered" evidence="1">
    <location>
        <begin position="88"/>
        <end position="119"/>
    </location>
</feature>
<dbReference type="EMBL" id="JAEOAQ010000001">
    <property type="protein sequence ID" value="KAG5422316.1"/>
    <property type="molecule type" value="Genomic_DNA"/>
</dbReference>
<sequence length="119" mass="13839">MTTDKPTNEQTTTTETQNYSKDDQLDQQDLNKIQEVAKNILNPNNENPQMNEYIQATMSYIGNAMYKMQTTNDKDATAKEIANDLTEKFNHWKEEREKNKSQEGANEGQTDEKKDEEKK</sequence>
<evidence type="ECO:0000313" key="3">
    <source>
        <dbReference type="Proteomes" id="UP000669133"/>
    </source>
</evidence>
<dbReference type="GeneID" id="93650040"/>
<proteinExistence type="predicted"/>
<dbReference type="OrthoDB" id="4094421at2759"/>
<name>A0A8H8DEV5_9ASCO</name>
<comment type="caution">
    <text evidence="2">The sequence shown here is derived from an EMBL/GenBank/DDBJ whole genome shotgun (WGS) entry which is preliminary data.</text>
</comment>
<dbReference type="Proteomes" id="UP000669133">
    <property type="component" value="Unassembled WGS sequence"/>
</dbReference>
<feature type="compositionally biased region" description="Basic and acidic residues" evidence="1">
    <location>
        <begin position="88"/>
        <end position="101"/>
    </location>
</feature>
<evidence type="ECO:0000313" key="2">
    <source>
        <dbReference type="EMBL" id="KAG5422316.1"/>
    </source>
</evidence>
<dbReference type="RefSeq" id="XP_067551432.1">
    <property type="nucleotide sequence ID" value="XM_067690154.1"/>
</dbReference>
<accession>A0A8H8DEV5</accession>
<reference evidence="2 3" key="1">
    <citation type="submission" date="2020-12" db="EMBL/GenBank/DDBJ databases">
        <title>Effect of drift, selection, and recombination on the evolution of hybrid genomes in Candida yeast pathogens.</title>
        <authorList>
            <person name="Mixao V."/>
            <person name="Ksiezopolska E."/>
            <person name="Saus E."/>
            <person name="Boekhout T."/>
            <person name="Gacser A."/>
            <person name="Gabaldon T."/>
        </authorList>
    </citation>
    <scope>NUCLEOTIDE SEQUENCE [LARGE SCALE GENOMIC DNA]</scope>
    <source>
        <strain evidence="2 3">BP57</strain>
    </source>
</reference>
<protein>
    <submittedName>
        <fullName evidence="2">Uncharacterized protein</fullName>
    </submittedName>
</protein>
<dbReference type="AlphaFoldDB" id="A0A8H8DEV5"/>
<evidence type="ECO:0000256" key="1">
    <source>
        <dbReference type="SAM" id="MobiDB-lite"/>
    </source>
</evidence>
<feature type="compositionally biased region" description="Basic and acidic residues" evidence="1">
    <location>
        <begin position="110"/>
        <end position="119"/>
    </location>
</feature>
<gene>
    <name evidence="2" type="ORF">I9W82_001411</name>
</gene>
<feature type="region of interest" description="Disordered" evidence="1">
    <location>
        <begin position="1"/>
        <end position="28"/>
    </location>
</feature>
<organism evidence="2 3">
    <name type="scientific">Candida metapsilosis</name>
    <dbReference type="NCBI Taxonomy" id="273372"/>
    <lineage>
        <taxon>Eukaryota</taxon>
        <taxon>Fungi</taxon>
        <taxon>Dikarya</taxon>
        <taxon>Ascomycota</taxon>
        <taxon>Saccharomycotina</taxon>
        <taxon>Pichiomycetes</taxon>
        <taxon>Debaryomycetaceae</taxon>
        <taxon>Candida/Lodderomyces clade</taxon>
        <taxon>Candida</taxon>
    </lineage>
</organism>